<dbReference type="EMBL" id="AMFJ01000441">
    <property type="protein sequence ID" value="EKE27707.1"/>
    <property type="molecule type" value="Genomic_DNA"/>
</dbReference>
<keyword evidence="1" id="KW-0812">Transmembrane</keyword>
<dbReference type="SUPFAM" id="SSF51126">
    <property type="entry name" value="Pectin lyase-like"/>
    <property type="match status" value="1"/>
</dbReference>
<dbReference type="SUPFAM" id="SSF54523">
    <property type="entry name" value="Pili subunits"/>
    <property type="match status" value="1"/>
</dbReference>
<name>K2G0N7_9BACT</name>
<reference evidence="2" key="1">
    <citation type="journal article" date="2012" name="Science">
        <title>Fermentation, hydrogen, and sulfur metabolism in multiple uncultivated bacterial phyla.</title>
        <authorList>
            <person name="Wrighton K.C."/>
            <person name="Thomas B.C."/>
            <person name="Sharon I."/>
            <person name="Miller C.S."/>
            <person name="Castelle C.J."/>
            <person name="VerBerkmoes N.C."/>
            <person name="Wilkins M.J."/>
            <person name="Hettich R.L."/>
            <person name="Lipton M.S."/>
            <person name="Williams K.H."/>
            <person name="Long P.E."/>
            <person name="Banfield J.F."/>
        </authorList>
    </citation>
    <scope>NUCLEOTIDE SEQUENCE [LARGE SCALE GENOMIC DNA]</scope>
</reference>
<dbReference type="Pfam" id="PF07963">
    <property type="entry name" value="N_methyl"/>
    <property type="match status" value="1"/>
</dbReference>
<organism evidence="2">
    <name type="scientific">uncultured bacterium</name>
    <name type="common">gcode 4</name>
    <dbReference type="NCBI Taxonomy" id="1234023"/>
    <lineage>
        <taxon>Bacteria</taxon>
        <taxon>environmental samples</taxon>
    </lineage>
</organism>
<accession>K2G0N7</accession>
<dbReference type="InterPro" id="IPR012902">
    <property type="entry name" value="N_methyl_site"/>
</dbReference>
<dbReference type="InterPro" id="IPR045584">
    <property type="entry name" value="Pilin-like"/>
</dbReference>
<feature type="transmembrane region" description="Helical" evidence="1">
    <location>
        <begin position="12"/>
        <end position="34"/>
    </location>
</feature>
<gene>
    <name evidence="2" type="ORF">ACD_3C00167G0005</name>
</gene>
<dbReference type="Gene3D" id="3.30.700.10">
    <property type="entry name" value="Glycoprotein, Type 4 Pilin"/>
    <property type="match status" value="1"/>
</dbReference>
<sequence length="695" mass="82364">MLYIKNLKKGFTLVELIVVIVILAILATIAFLSFSSQSSSARDSTRLTDMSNIAEWLWVNQSISWNYPAPDKNIKLFSWTTLIWHQWEAWSSTLNIIKFSAWGWKDPLDKSFYTYSINLTKNKFQLLAFLENKNLLTLNPFENSMQNFNFWFDTNATEYDERYPYEKGDKLWIVLLKEAGANSWSISYTPIQDISSLQSSSTWFVITDTNINTWMVALINNSISATWVTVNALAGFTSPVNPLPPAAIDPELATTALYSSSDADLKKVFSWAVSDYAKWWKTNWCTAVPNIVNISDVTSFNTSLNWKTLTQNTIYKVANWNYNLDWGILMTNCTAIIWQSRWWVIIKRNYNDTTAAWMVNKNSNSNSILTSITLDWNKSNFTYANSYWIYWYSAKNSTLKNISIINNKSHWVMFWSYADYNILDDFIINNNVVGLYLWSNWNTFKNFQIYNNSNNWTFLTYASGNVMENFKIYNNINHWIHLYPNNCIGNIFNNTMVFNNNANWIYIQWSAHTHNSFNNIQVFNNGSRWILLENAWVYNHFNNIMNYSNWWWWVDINVWTNHIFNDNYIYNNWATFLMASATSNKYYWISKIFSQTTNTNPLDIWTWAYLWWSDWVLDLSWTADCSWHAKPWDNNDFWATCTSRWRITHSSTPIIKYNFWANIINQKKPVRWNWTAFELYWTDWTDYFSSKKIGE</sequence>
<keyword evidence="1" id="KW-1133">Transmembrane helix</keyword>
<dbReference type="InterPro" id="IPR012334">
    <property type="entry name" value="Pectin_lyas_fold"/>
</dbReference>
<dbReference type="InterPro" id="IPR011050">
    <property type="entry name" value="Pectin_lyase_fold/virulence"/>
</dbReference>
<dbReference type="PROSITE" id="PS00409">
    <property type="entry name" value="PROKAR_NTER_METHYL"/>
    <property type="match status" value="1"/>
</dbReference>
<dbReference type="AlphaFoldDB" id="K2G0N7"/>
<protein>
    <submittedName>
        <fullName evidence="2">Uncharacterized protein</fullName>
    </submittedName>
</protein>
<keyword evidence="1" id="KW-0472">Membrane</keyword>
<proteinExistence type="predicted"/>
<dbReference type="Gene3D" id="2.160.20.10">
    <property type="entry name" value="Single-stranded right-handed beta-helix, Pectin lyase-like"/>
    <property type="match status" value="1"/>
</dbReference>
<evidence type="ECO:0000256" key="1">
    <source>
        <dbReference type="SAM" id="Phobius"/>
    </source>
</evidence>
<comment type="caution">
    <text evidence="2">The sequence shown here is derived from an EMBL/GenBank/DDBJ whole genome shotgun (WGS) entry which is preliminary data.</text>
</comment>
<evidence type="ECO:0000313" key="2">
    <source>
        <dbReference type="EMBL" id="EKE27707.1"/>
    </source>
</evidence>
<dbReference type="NCBIfam" id="TIGR02532">
    <property type="entry name" value="IV_pilin_GFxxxE"/>
    <property type="match status" value="1"/>
</dbReference>